<name>W2LF35_PHYNI</name>
<evidence type="ECO:0000313" key="1">
    <source>
        <dbReference type="EMBL" id="ETL96058.1"/>
    </source>
</evidence>
<dbReference type="VEuPathDB" id="FungiDB:PPTG_21336"/>
<sequence>MFINNINVFDIFNHVRYLLNNITQFPEEGHVIDRKPEGRSNCHSKAKRVNLERSSVPHPGIQVVFQTAVRWVLHLATLLRTLPLFLLVPTEPRMPLPYCSFRRCRLERLKVPLKRWTITNWSGQDGRHGTSPN</sequence>
<gene>
    <name evidence="1" type="ORF">L917_06295</name>
</gene>
<proteinExistence type="predicted"/>
<accession>W2LF35</accession>
<organism evidence="1">
    <name type="scientific">Phytophthora nicotianae</name>
    <name type="common">Potato buckeye rot agent</name>
    <name type="synonym">Phytophthora parasitica</name>
    <dbReference type="NCBI Taxonomy" id="4792"/>
    <lineage>
        <taxon>Eukaryota</taxon>
        <taxon>Sar</taxon>
        <taxon>Stramenopiles</taxon>
        <taxon>Oomycota</taxon>
        <taxon>Peronosporomycetes</taxon>
        <taxon>Peronosporales</taxon>
        <taxon>Peronosporaceae</taxon>
        <taxon>Phytophthora</taxon>
    </lineage>
</organism>
<protein>
    <submittedName>
        <fullName evidence="1">Uncharacterized protein</fullName>
    </submittedName>
</protein>
<dbReference type="AlphaFoldDB" id="W2LF35"/>
<dbReference type="Proteomes" id="UP000054423">
    <property type="component" value="Unassembled WGS sequence"/>
</dbReference>
<reference evidence="1" key="1">
    <citation type="submission" date="2013-11" db="EMBL/GenBank/DDBJ databases">
        <title>The Genome Sequence of Phytophthora parasitica CHvinca01.</title>
        <authorList>
            <consortium name="The Broad Institute Genomics Platform"/>
            <person name="Russ C."/>
            <person name="Tyler B."/>
            <person name="Panabieres F."/>
            <person name="Shan W."/>
            <person name="Tripathy S."/>
            <person name="Grunwald N."/>
            <person name="Machado M."/>
            <person name="Johnson C.S."/>
            <person name="Arredondo F."/>
            <person name="Hong C."/>
            <person name="Coffey M."/>
            <person name="Young S.K."/>
            <person name="Zeng Q."/>
            <person name="Gargeya S."/>
            <person name="Fitzgerald M."/>
            <person name="Abouelleil A."/>
            <person name="Alvarado L."/>
            <person name="Chapman S.B."/>
            <person name="Gainer-Dewar J."/>
            <person name="Goldberg J."/>
            <person name="Griggs A."/>
            <person name="Gujja S."/>
            <person name="Hansen M."/>
            <person name="Howarth C."/>
            <person name="Imamovic A."/>
            <person name="Ireland A."/>
            <person name="Larimer J."/>
            <person name="McCowan C."/>
            <person name="Murphy C."/>
            <person name="Pearson M."/>
            <person name="Poon T.W."/>
            <person name="Priest M."/>
            <person name="Roberts A."/>
            <person name="Saif S."/>
            <person name="Shea T."/>
            <person name="Sykes S."/>
            <person name="Wortman J."/>
            <person name="Nusbaum C."/>
            <person name="Birren B."/>
        </authorList>
    </citation>
    <scope>NUCLEOTIDE SEQUENCE [LARGE SCALE GENOMIC DNA]</scope>
    <source>
        <strain evidence="1">CHvinca01</strain>
    </source>
</reference>
<dbReference type="EMBL" id="KI678947">
    <property type="protein sequence ID" value="ETL96058.1"/>
    <property type="molecule type" value="Genomic_DNA"/>
</dbReference>